<keyword evidence="3" id="KW-1185">Reference proteome</keyword>
<gene>
    <name evidence="2" type="ORF">GWK47_052384</name>
</gene>
<evidence type="ECO:0000313" key="2">
    <source>
        <dbReference type="EMBL" id="KAG0718464.1"/>
    </source>
</evidence>
<proteinExistence type="predicted"/>
<evidence type="ECO:0000313" key="3">
    <source>
        <dbReference type="Proteomes" id="UP000770661"/>
    </source>
</evidence>
<organism evidence="2 3">
    <name type="scientific">Chionoecetes opilio</name>
    <name type="common">Atlantic snow crab</name>
    <name type="synonym">Cancer opilio</name>
    <dbReference type="NCBI Taxonomy" id="41210"/>
    <lineage>
        <taxon>Eukaryota</taxon>
        <taxon>Metazoa</taxon>
        <taxon>Ecdysozoa</taxon>
        <taxon>Arthropoda</taxon>
        <taxon>Crustacea</taxon>
        <taxon>Multicrustacea</taxon>
        <taxon>Malacostraca</taxon>
        <taxon>Eumalacostraca</taxon>
        <taxon>Eucarida</taxon>
        <taxon>Decapoda</taxon>
        <taxon>Pleocyemata</taxon>
        <taxon>Brachyura</taxon>
        <taxon>Eubrachyura</taxon>
        <taxon>Majoidea</taxon>
        <taxon>Majidae</taxon>
        <taxon>Chionoecetes</taxon>
    </lineage>
</organism>
<dbReference type="AlphaFoldDB" id="A0A8J4Y8Z7"/>
<feature type="region of interest" description="Disordered" evidence="1">
    <location>
        <begin position="173"/>
        <end position="193"/>
    </location>
</feature>
<accession>A0A8J4Y8Z7</accession>
<comment type="caution">
    <text evidence="2">The sequence shown here is derived from an EMBL/GenBank/DDBJ whole genome shotgun (WGS) entry which is preliminary data.</text>
</comment>
<dbReference type="EMBL" id="JACEEZ010016027">
    <property type="protein sequence ID" value="KAG0718464.1"/>
    <property type="molecule type" value="Genomic_DNA"/>
</dbReference>
<dbReference type="Proteomes" id="UP000770661">
    <property type="component" value="Unassembled WGS sequence"/>
</dbReference>
<name>A0A8J4Y8Z7_CHIOP</name>
<evidence type="ECO:0000256" key="1">
    <source>
        <dbReference type="SAM" id="MobiDB-lite"/>
    </source>
</evidence>
<sequence length="193" mass="21385">MECRREKGLAFNLKTYEDVFDVDFEETTRQVARLGNTSGVTGGFYFSCPAVEAQEHTWLRAMMASLCGTAKRTPTEHPLNTPHSEAMDAVYTPSGSEYTMMTKHTRHQHQTSLRGNRLGIPKYTSTAPARAVDNVYRYGKTPSLPTGRVPPRCWHQTPTPVVPHNTNGLMAPATQGPPWIPGSAKTPETPMIL</sequence>
<reference evidence="2" key="1">
    <citation type="submission" date="2020-07" db="EMBL/GenBank/DDBJ databases">
        <title>The High-quality genome of the commercially important snow crab, Chionoecetes opilio.</title>
        <authorList>
            <person name="Jeong J.-H."/>
            <person name="Ryu S."/>
        </authorList>
    </citation>
    <scope>NUCLEOTIDE SEQUENCE</scope>
    <source>
        <strain evidence="2">MADBK_172401_WGS</strain>
        <tissue evidence="2">Digestive gland</tissue>
    </source>
</reference>
<protein>
    <submittedName>
        <fullName evidence="2">Uncharacterized protein</fullName>
    </submittedName>
</protein>